<evidence type="ECO:0000256" key="2">
    <source>
        <dbReference type="SAM" id="Phobius"/>
    </source>
</evidence>
<feature type="region of interest" description="Disordered" evidence="1">
    <location>
        <begin position="1"/>
        <end position="33"/>
    </location>
</feature>
<comment type="caution">
    <text evidence="5">The sequence shown here is derived from an EMBL/GenBank/DDBJ whole genome shotgun (WGS) entry which is preliminary data.</text>
</comment>
<evidence type="ECO:0000259" key="4">
    <source>
        <dbReference type="Pfam" id="PF13828"/>
    </source>
</evidence>
<proteinExistence type="predicted"/>
<dbReference type="PANTHER" id="PTHR40763">
    <property type="entry name" value="MEMBRANE PROTEIN-RELATED"/>
    <property type="match status" value="1"/>
</dbReference>
<feature type="compositionally biased region" description="Low complexity" evidence="1">
    <location>
        <begin position="1"/>
        <end position="23"/>
    </location>
</feature>
<organism evidence="5 6">
    <name type="scientific">Kitasatospora paranensis</name>
    <dbReference type="NCBI Taxonomy" id="258053"/>
    <lineage>
        <taxon>Bacteria</taxon>
        <taxon>Bacillati</taxon>
        <taxon>Actinomycetota</taxon>
        <taxon>Actinomycetes</taxon>
        <taxon>Kitasatosporales</taxon>
        <taxon>Streptomycetaceae</taxon>
        <taxon>Kitasatospora</taxon>
    </lineage>
</organism>
<keyword evidence="6" id="KW-1185">Reference proteome</keyword>
<dbReference type="Pfam" id="PF13828">
    <property type="entry name" value="DUF4190"/>
    <property type="match status" value="1"/>
</dbReference>
<dbReference type="EMBL" id="JBHTAJ010000010">
    <property type="protein sequence ID" value="MFC7179345.1"/>
    <property type="molecule type" value="Genomic_DNA"/>
</dbReference>
<accession>A0ABW2FQ09</accession>
<feature type="transmembrane region" description="Helical" evidence="2">
    <location>
        <begin position="170"/>
        <end position="192"/>
    </location>
</feature>
<feature type="domain" description="DUF1707" evidence="3">
    <location>
        <begin position="32"/>
        <end position="84"/>
    </location>
</feature>
<dbReference type="InterPro" id="IPR012551">
    <property type="entry name" value="DUF1707_SHOCT-like"/>
</dbReference>
<name>A0ABW2FQ09_9ACTN</name>
<reference evidence="6" key="1">
    <citation type="journal article" date="2019" name="Int. J. Syst. Evol. Microbiol.">
        <title>The Global Catalogue of Microorganisms (GCM) 10K type strain sequencing project: providing services to taxonomists for standard genome sequencing and annotation.</title>
        <authorList>
            <consortium name="The Broad Institute Genomics Platform"/>
            <consortium name="The Broad Institute Genome Sequencing Center for Infectious Disease"/>
            <person name="Wu L."/>
            <person name="Ma J."/>
        </authorList>
    </citation>
    <scope>NUCLEOTIDE SEQUENCE [LARGE SCALE GENOMIC DNA]</scope>
    <source>
        <strain evidence="6">CGMCC 1.12859</strain>
    </source>
</reference>
<dbReference type="Pfam" id="PF08044">
    <property type="entry name" value="DUF1707"/>
    <property type="match status" value="1"/>
</dbReference>
<evidence type="ECO:0000313" key="5">
    <source>
        <dbReference type="EMBL" id="MFC7179345.1"/>
    </source>
</evidence>
<keyword evidence="2" id="KW-0812">Transmembrane</keyword>
<feature type="transmembrane region" description="Helical" evidence="2">
    <location>
        <begin position="126"/>
        <end position="150"/>
    </location>
</feature>
<keyword evidence="2" id="KW-0472">Membrane</keyword>
<evidence type="ECO:0000256" key="1">
    <source>
        <dbReference type="SAM" id="MobiDB-lite"/>
    </source>
</evidence>
<evidence type="ECO:0000259" key="3">
    <source>
        <dbReference type="Pfam" id="PF08044"/>
    </source>
</evidence>
<dbReference type="RefSeq" id="WP_380230714.1">
    <property type="nucleotide sequence ID" value="NZ_JBHSVH010000002.1"/>
</dbReference>
<dbReference type="PANTHER" id="PTHR40763:SF4">
    <property type="entry name" value="DUF1707 DOMAIN-CONTAINING PROTEIN"/>
    <property type="match status" value="1"/>
</dbReference>
<dbReference type="InterPro" id="IPR025241">
    <property type="entry name" value="DUF4190"/>
</dbReference>
<dbReference type="Proteomes" id="UP001596435">
    <property type="component" value="Unassembled WGS sequence"/>
</dbReference>
<sequence>MAVQPWGQQPQQPQHPYGQQAWQPAPTPQSAMRAAHADRERTVDVLKAAYAEGRLAAEEYSQRFDAAHRAQTYGQLAQLVADLPSGPMVAPQQAPVPVVPMVPQTFLPPPLPYVPRRTNGMAVASMVLGLLCLPTGGMLGVPAVVTGHIAKNQLRQSGEEGDGMATAGLVIGWLSVGGWALLFLLMAVSMAAGG</sequence>
<keyword evidence="2" id="KW-1133">Transmembrane helix</keyword>
<evidence type="ECO:0000313" key="6">
    <source>
        <dbReference type="Proteomes" id="UP001596435"/>
    </source>
</evidence>
<protein>
    <submittedName>
        <fullName evidence="5">DUF1707 and DUF4190 domain-containing protein</fullName>
    </submittedName>
</protein>
<feature type="domain" description="DUF4190" evidence="4">
    <location>
        <begin position="121"/>
        <end position="182"/>
    </location>
</feature>
<gene>
    <name evidence="5" type="ORF">ACFQMG_07195</name>
</gene>